<dbReference type="Proteomes" id="UP000824128">
    <property type="component" value="Unassembled WGS sequence"/>
</dbReference>
<sequence>MEFELFTKLGELEGLELWLFLGALVLFAALAAMVAAQRRRLAAGEAPAPHGSPFTTRALVYGALCLALSFALSYLKLFSLPYGGSITLCSMLPLVIYASCFGPACGFAAALAYAVLQVVQGAWIVHWAQFILDYFVAFTCLGLASLVPKSLPLGMAVSGFARMLVSTVSGAIFFADGGLDYGIANPWVYSLLYNALSVGVDTVLCVLVALLPPVRRVYERVASAAR</sequence>
<protein>
    <submittedName>
        <fullName evidence="2">Energy-coupled thiamine transporter ThiT</fullName>
    </submittedName>
</protein>
<feature type="transmembrane region" description="Helical" evidence="1">
    <location>
        <begin position="58"/>
        <end position="75"/>
    </location>
</feature>
<reference evidence="2" key="1">
    <citation type="submission" date="2020-10" db="EMBL/GenBank/DDBJ databases">
        <authorList>
            <person name="Gilroy R."/>
        </authorList>
    </citation>
    <scope>NUCLEOTIDE SEQUENCE</scope>
    <source>
        <strain evidence="2">ChiGjej2B2-16831</strain>
    </source>
</reference>
<dbReference type="AlphaFoldDB" id="A0A9D1ST19"/>
<feature type="transmembrane region" description="Helical" evidence="1">
    <location>
        <begin position="17"/>
        <end position="37"/>
    </location>
</feature>
<dbReference type="InterPro" id="IPR012651">
    <property type="entry name" value="Thia_Transptr_ThiT"/>
</dbReference>
<name>A0A9D1ST19_9FIRM</name>
<evidence type="ECO:0000313" key="2">
    <source>
        <dbReference type="EMBL" id="HIU93731.1"/>
    </source>
</evidence>
<keyword evidence="1" id="KW-1133">Transmembrane helix</keyword>
<feature type="transmembrane region" description="Helical" evidence="1">
    <location>
        <begin position="123"/>
        <end position="147"/>
    </location>
</feature>
<feature type="transmembrane region" description="Helical" evidence="1">
    <location>
        <begin position="187"/>
        <end position="211"/>
    </location>
</feature>
<feature type="transmembrane region" description="Helical" evidence="1">
    <location>
        <begin position="95"/>
        <end position="116"/>
    </location>
</feature>
<accession>A0A9D1ST19</accession>
<evidence type="ECO:0000256" key="1">
    <source>
        <dbReference type="SAM" id="Phobius"/>
    </source>
</evidence>
<dbReference type="Pfam" id="PF09515">
    <property type="entry name" value="Thia_YuaJ"/>
    <property type="match status" value="1"/>
</dbReference>
<dbReference type="Gene3D" id="1.10.1760.20">
    <property type="match status" value="1"/>
</dbReference>
<keyword evidence="1" id="KW-0472">Membrane</keyword>
<dbReference type="GO" id="GO:0005886">
    <property type="term" value="C:plasma membrane"/>
    <property type="evidence" value="ECO:0007669"/>
    <property type="project" value="InterPro"/>
</dbReference>
<reference evidence="2" key="2">
    <citation type="journal article" date="2021" name="PeerJ">
        <title>Extensive microbial diversity within the chicken gut microbiome revealed by metagenomics and culture.</title>
        <authorList>
            <person name="Gilroy R."/>
            <person name="Ravi A."/>
            <person name="Getino M."/>
            <person name="Pursley I."/>
            <person name="Horton D.L."/>
            <person name="Alikhan N.F."/>
            <person name="Baker D."/>
            <person name="Gharbi K."/>
            <person name="Hall N."/>
            <person name="Watson M."/>
            <person name="Adriaenssens E.M."/>
            <person name="Foster-Nyarko E."/>
            <person name="Jarju S."/>
            <person name="Secka A."/>
            <person name="Antonio M."/>
            <person name="Oren A."/>
            <person name="Chaudhuri R.R."/>
            <person name="La Ragione R."/>
            <person name="Hildebrand F."/>
            <person name="Pallen M.J."/>
        </authorList>
    </citation>
    <scope>NUCLEOTIDE SEQUENCE</scope>
    <source>
        <strain evidence="2">ChiGjej2B2-16831</strain>
    </source>
</reference>
<organism evidence="2 3">
    <name type="scientific">Candidatus Aphodomorpha intestinavium</name>
    <dbReference type="NCBI Taxonomy" id="2840672"/>
    <lineage>
        <taxon>Bacteria</taxon>
        <taxon>Bacillati</taxon>
        <taxon>Bacillota</taxon>
        <taxon>Clostridia</taxon>
        <taxon>Eubacteriales</taxon>
        <taxon>Candidatus Aphodomorpha</taxon>
    </lineage>
</organism>
<proteinExistence type="predicted"/>
<dbReference type="EMBL" id="DVNZ01000035">
    <property type="protein sequence ID" value="HIU93731.1"/>
    <property type="molecule type" value="Genomic_DNA"/>
</dbReference>
<keyword evidence="1" id="KW-0812">Transmembrane</keyword>
<dbReference type="GO" id="GO:0015234">
    <property type="term" value="F:thiamine transmembrane transporter activity"/>
    <property type="evidence" value="ECO:0007669"/>
    <property type="project" value="InterPro"/>
</dbReference>
<comment type="caution">
    <text evidence="2">The sequence shown here is derived from an EMBL/GenBank/DDBJ whole genome shotgun (WGS) entry which is preliminary data.</text>
</comment>
<gene>
    <name evidence="2" type="ORF">IAD24_01095</name>
</gene>
<evidence type="ECO:0000313" key="3">
    <source>
        <dbReference type="Proteomes" id="UP000824128"/>
    </source>
</evidence>